<dbReference type="AlphaFoldDB" id="A0A387FM38"/>
<evidence type="ECO:0000313" key="2">
    <source>
        <dbReference type="Proteomes" id="UP000282195"/>
    </source>
</evidence>
<reference evidence="1 2" key="1">
    <citation type="submission" date="2018-10" db="EMBL/GenBank/DDBJ databases">
        <title>Rhizobium etli, R. leguminosarum and a new Rhizobium genospecies from Phaseolus dumosus.</title>
        <authorList>
            <person name="Ramirez-Puebla S.T."/>
            <person name="Rogel-Hernandez M.A."/>
            <person name="Guerrero G."/>
            <person name="Ormeno-Orrillo E."/>
            <person name="Martinez-Romero J.C."/>
            <person name="Negrete-Yankelevich S."/>
            <person name="Martinez-Romero E."/>
        </authorList>
    </citation>
    <scope>NUCLEOTIDE SEQUENCE [LARGE SCALE GENOMIC DNA]</scope>
    <source>
        <strain evidence="1 2">CCGE525</strain>
    </source>
</reference>
<dbReference type="RefSeq" id="WP_120704936.1">
    <property type="nucleotide sequence ID" value="NZ_CP032694.1"/>
</dbReference>
<dbReference type="KEGG" id="rjg:CCGE525_14815"/>
<sequence>MGELLSHRAEARAFLPSGLNTVRSVGPLRFRSELARDYACLLDVDDQLGSWTCGPIFHDGEGEQFTADFEVNYGTSIEIVTIEDASQRLPTWLPQRIHDLGHRYRHVDRSAIAPVRLQNAKDLLQYARVTVSLSDRVRLLSALDEQGSLSLADCQSINMTGRAVPVVASLFLHRFIVFDDIDELPLGPDSRVRRR</sequence>
<accession>A0A387FM38</accession>
<dbReference type="OrthoDB" id="7909136at2"/>
<dbReference type="EMBL" id="CP032694">
    <property type="protein sequence ID" value="AYG59938.1"/>
    <property type="molecule type" value="Genomic_DNA"/>
</dbReference>
<evidence type="ECO:0000313" key="1">
    <source>
        <dbReference type="EMBL" id="AYG59938.1"/>
    </source>
</evidence>
<name>A0A387FM38_9HYPH</name>
<proteinExistence type="predicted"/>
<dbReference type="Proteomes" id="UP000282195">
    <property type="component" value="Chromosome"/>
</dbReference>
<organism evidence="1 2">
    <name type="scientific">Rhizobium jaguaris</name>
    <dbReference type="NCBI Taxonomy" id="1312183"/>
    <lineage>
        <taxon>Bacteria</taxon>
        <taxon>Pseudomonadati</taxon>
        <taxon>Pseudomonadota</taxon>
        <taxon>Alphaproteobacteria</taxon>
        <taxon>Hyphomicrobiales</taxon>
        <taxon>Rhizobiaceae</taxon>
        <taxon>Rhizobium/Agrobacterium group</taxon>
        <taxon>Rhizobium</taxon>
    </lineage>
</organism>
<gene>
    <name evidence="1" type="ORF">CCGE525_14815</name>
</gene>
<keyword evidence="2" id="KW-1185">Reference proteome</keyword>
<protein>
    <submittedName>
        <fullName evidence="1">Uncharacterized protein</fullName>
    </submittedName>
</protein>